<dbReference type="STRING" id="326474.AWB65_06101"/>
<proteinExistence type="predicted"/>
<name>A0A158J8W9_9BURK</name>
<accession>A0A158J8W9</accession>
<protein>
    <submittedName>
        <fullName evidence="1">Major facilitator transporter</fullName>
    </submittedName>
</protein>
<sequence length="60" mass="6439">MLFLISTLGLNFAPFISTMAGSVFHNDARGFEILSSCMAIGTVCGPLIAASHARPRFEHL</sequence>
<comment type="caution">
    <text evidence="1">The sequence shown here is derived from an EMBL/GenBank/DDBJ whole genome shotgun (WGS) entry which is preliminary data.</text>
</comment>
<evidence type="ECO:0000313" key="1">
    <source>
        <dbReference type="EMBL" id="SAL64869.1"/>
    </source>
</evidence>
<dbReference type="Proteomes" id="UP000054977">
    <property type="component" value="Unassembled WGS sequence"/>
</dbReference>
<evidence type="ECO:0000313" key="2">
    <source>
        <dbReference type="Proteomes" id="UP000054977"/>
    </source>
</evidence>
<dbReference type="EMBL" id="FCNW02000064">
    <property type="protein sequence ID" value="SAL64869.1"/>
    <property type="molecule type" value="Genomic_DNA"/>
</dbReference>
<gene>
    <name evidence="1" type="ORF">AWB65_06101</name>
</gene>
<organism evidence="1 2">
    <name type="scientific">Caballeronia humi</name>
    <dbReference type="NCBI Taxonomy" id="326474"/>
    <lineage>
        <taxon>Bacteria</taxon>
        <taxon>Pseudomonadati</taxon>
        <taxon>Pseudomonadota</taxon>
        <taxon>Betaproteobacteria</taxon>
        <taxon>Burkholderiales</taxon>
        <taxon>Burkholderiaceae</taxon>
        <taxon>Caballeronia</taxon>
    </lineage>
</organism>
<keyword evidence="2" id="KW-1185">Reference proteome</keyword>
<reference evidence="1" key="1">
    <citation type="submission" date="2016-01" db="EMBL/GenBank/DDBJ databases">
        <authorList>
            <person name="Peeters C."/>
        </authorList>
    </citation>
    <scope>NUCLEOTIDE SEQUENCE [LARGE SCALE GENOMIC DNA]</scope>
    <source>
        <strain evidence="1">LMG 22934</strain>
    </source>
</reference>
<dbReference type="AlphaFoldDB" id="A0A158J8W9"/>